<keyword evidence="7" id="KW-1185">Reference proteome</keyword>
<evidence type="ECO:0000256" key="2">
    <source>
        <dbReference type="ARBA" id="ARBA00022679"/>
    </source>
</evidence>
<dbReference type="EMBL" id="LJCR01001236">
    <property type="protein sequence ID" value="KPV50742.1"/>
    <property type="molecule type" value="Genomic_DNA"/>
</dbReference>
<dbReference type="AlphaFoldDB" id="A0A0P9FD38"/>
<evidence type="ECO:0000313" key="6">
    <source>
        <dbReference type="EMBL" id="KPV50742.1"/>
    </source>
</evidence>
<gene>
    <name evidence="6" type="ORF">SE17_25145</name>
</gene>
<feature type="binding site" evidence="4">
    <location>
        <position position="131"/>
    </location>
    <ligand>
        <name>Zn(2+)</name>
        <dbReference type="ChEBI" id="CHEBI:29105"/>
    </ligand>
</feature>
<dbReference type="PANTHER" id="PTHR11085:SF4">
    <property type="entry name" value="NAD-DEPENDENT PROTEIN DEACYLASE"/>
    <property type="match status" value="1"/>
</dbReference>
<dbReference type="SUPFAM" id="SSF52467">
    <property type="entry name" value="DHS-like NAD/FAD-binding domain"/>
    <property type="match status" value="1"/>
</dbReference>
<feature type="active site" description="Proton acceptor" evidence="4">
    <location>
        <position position="120"/>
    </location>
</feature>
<organism evidence="6 7">
    <name type="scientific">Kouleothrix aurantiaca</name>
    <dbReference type="NCBI Taxonomy" id="186479"/>
    <lineage>
        <taxon>Bacteria</taxon>
        <taxon>Bacillati</taxon>
        <taxon>Chloroflexota</taxon>
        <taxon>Chloroflexia</taxon>
        <taxon>Chloroflexales</taxon>
        <taxon>Roseiflexineae</taxon>
        <taxon>Roseiflexaceae</taxon>
        <taxon>Kouleothrix</taxon>
    </lineage>
</organism>
<dbReference type="PATRIC" id="fig|186479.3.peg.1062"/>
<keyword evidence="4" id="KW-0862">Zinc</keyword>
<proteinExistence type="predicted"/>
<dbReference type="PROSITE" id="PS50305">
    <property type="entry name" value="SIRTUIN"/>
    <property type="match status" value="1"/>
</dbReference>
<dbReference type="CDD" id="cd01407">
    <property type="entry name" value="SIR2-fam"/>
    <property type="match status" value="1"/>
</dbReference>
<dbReference type="InterPro" id="IPR050134">
    <property type="entry name" value="NAD-dep_sirtuin_deacylases"/>
</dbReference>
<dbReference type="GO" id="GO:0046872">
    <property type="term" value="F:metal ion binding"/>
    <property type="evidence" value="ECO:0007669"/>
    <property type="project" value="UniProtKB-KW"/>
</dbReference>
<comment type="caution">
    <text evidence="6">The sequence shown here is derived from an EMBL/GenBank/DDBJ whole genome shotgun (WGS) entry which is preliminary data.</text>
</comment>
<feature type="binding site" evidence="4">
    <location>
        <position position="152"/>
    </location>
    <ligand>
        <name>Zn(2+)</name>
        <dbReference type="ChEBI" id="CHEBI:29105"/>
    </ligand>
</feature>
<dbReference type="InterPro" id="IPR003000">
    <property type="entry name" value="Sirtuin"/>
</dbReference>
<evidence type="ECO:0000313" key="7">
    <source>
        <dbReference type="Proteomes" id="UP000050509"/>
    </source>
</evidence>
<accession>A0A0P9FD38</accession>
<keyword evidence="4" id="KW-0479">Metal-binding</keyword>
<evidence type="ECO:0000256" key="1">
    <source>
        <dbReference type="ARBA" id="ARBA00012928"/>
    </source>
</evidence>
<dbReference type="Pfam" id="PF02146">
    <property type="entry name" value="SIR2"/>
    <property type="match status" value="1"/>
</dbReference>
<evidence type="ECO:0000256" key="3">
    <source>
        <dbReference type="ARBA" id="ARBA00023027"/>
    </source>
</evidence>
<dbReference type="Gene3D" id="3.40.50.1220">
    <property type="entry name" value="TPP-binding domain"/>
    <property type="match status" value="1"/>
</dbReference>
<sequence length="256" mass="27520">MDQQAIAQAAELLHHARRIVALTGAGISRPSGIPDFRSDSGLWRADDPMEIASLRGFRANPQRFFRWMRPLLDTIGVAQPNPAHQALAQLELCCKHVAVVTQNIDGLHQRAGSHEALELHGHLRSAVCLECEQQVPATAVLPRVRKGAVPRCSCGGLLKPNVVLFDELLPRGIYWLAERAARTCDVMIIAGTALEVAPACELPLTALDHGAKLIIINQGCTDLDAHAAVVLHEDVAQALPAMLAVLAAPNQRIVGG</sequence>
<dbReference type="GO" id="GO:0017136">
    <property type="term" value="F:histone deacetylase activity, NAD-dependent"/>
    <property type="evidence" value="ECO:0007669"/>
    <property type="project" value="TreeGrafter"/>
</dbReference>
<dbReference type="InterPro" id="IPR029035">
    <property type="entry name" value="DHS-like_NAD/FAD-binding_dom"/>
</dbReference>
<dbReference type="Proteomes" id="UP000050509">
    <property type="component" value="Unassembled WGS sequence"/>
</dbReference>
<dbReference type="Gene3D" id="3.30.1600.10">
    <property type="entry name" value="SIR2/SIRT2 'Small Domain"/>
    <property type="match status" value="1"/>
</dbReference>
<evidence type="ECO:0000256" key="4">
    <source>
        <dbReference type="PROSITE-ProRule" id="PRU00236"/>
    </source>
</evidence>
<feature type="domain" description="Deacetylase sirtuin-type" evidence="5">
    <location>
        <begin position="1"/>
        <end position="256"/>
    </location>
</feature>
<keyword evidence="3" id="KW-0520">NAD</keyword>
<dbReference type="PANTHER" id="PTHR11085">
    <property type="entry name" value="NAD-DEPENDENT PROTEIN DEACYLASE SIRTUIN-5, MITOCHONDRIAL-RELATED"/>
    <property type="match status" value="1"/>
</dbReference>
<name>A0A0P9FD38_9CHLR</name>
<dbReference type="InterPro" id="IPR026590">
    <property type="entry name" value="Ssirtuin_cat_dom"/>
</dbReference>
<dbReference type="NCBIfam" id="NF001753">
    <property type="entry name" value="PRK00481.1-3"/>
    <property type="match status" value="1"/>
</dbReference>
<keyword evidence="2" id="KW-0808">Transferase</keyword>
<dbReference type="InterPro" id="IPR026591">
    <property type="entry name" value="Sirtuin_cat_small_dom_sf"/>
</dbReference>
<dbReference type="EC" id="2.3.1.286" evidence="1"/>
<evidence type="ECO:0000259" key="5">
    <source>
        <dbReference type="PROSITE" id="PS50305"/>
    </source>
</evidence>
<protein>
    <recommendedName>
        <fullName evidence="1">protein acetyllysine N-acetyltransferase</fullName>
        <ecNumber evidence="1">2.3.1.286</ecNumber>
    </recommendedName>
</protein>
<dbReference type="GO" id="GO:0070403">
    <property type="term" value="F:NAD+ binding"/>
    <property type="evidence" value="ECO:0007669"/>
    <property type="project" value="InterPro"/>
</dbReference>
<reference evidence="6 7" key="1">
    <citation type="submission" date="2015-09" db="EMBL/GenBank/DDBJ databases">
        <title>Draft genome sequence of Kouleothrix aurantiaca JCM 19913.</title>
        <authorList>
            <person name="Hemp J."/>
        </authorList>
    </citation>
    <scope>NUCLEOTIDE SEQUENCE [LARGE SCALE GENOMIC DNA]</scope>
    <source>
        <strain evidence="6 7">COM-B</strain>
    </source>
</reference>
<feature type="binding site" evidence="4">
    <location>
        <position position="154"/>
    </location>
    <ligand>
        <name>Zn(2+)</name>
        <dbReference type="ChEBI" id="CHEBI:29105"/>
    </ligand>
</feature>
<feature type="binding site" evidence="4">
    <location>
        <position position="128"/>
    </location>
    <ligand>
        <name>Zn(2+)</name>
        <dbReference type="ChEBI" id="CHEBI:29105"/>
    </ligand>
</feature>